<dbReference type="GO" id="GO:0016020">
    <property type="term" value="C:membrane"/>
    <property type="evidence" value="ECO:0007669"/>
    <property type="project" value="UniProtKB-SubCell"/>
</dbReference>
<sequence length="650" mass="72633">MAPTRLFTFGWIIFALLLLQWCQYSSCQTQPWDSTSISKDSISSLSFYGWPEINSTIELHGASPGGSLSSKSPSQPNFSELNYSSMLGWIFFKMWLDCKTFSREAMILSDRFLGYSFENAKGLSIEFLNNLLWILVRLYVYAFTIMIRWIMTIVILTWRPLVTIAFLVFLSSVTYQMMKKLYSFIQIWWVLAPLLVMFKVAMYLRRRLFSNRGDEKMVAGFKSFAVPMTPPGHAVLEIVHPDNSHMGYASCVRLKNGEEALLTSVHCINETFKVRSLRNGVKIPLTEFQVLLPAKNIDLVLLRGPPEWKSILGAKAAHFTPANQLNKGAVSIFVHDGEWKMHNAKVTGTDGFYATVLSNTEKGFSGAPYWNGKSIVGVHKGYVYGDDSKNYNLMAPIPPVVGLTAPAFVYESPSLQGDVFSDADVSDMADYAEEVYEKALAEPKVWKPASGKYWWEMAEEEDDFVVEARPPPPEPSVEKAPEKKQTPDHPVEKASVPVEQTPAQGNEPSGADHLKTPESTPLKQDESTKELLNNIVSQLIQKIDLSSIATRVEEKLLQKAQNKQQQNGGKKSPRKRKTSNTSSKPPTNGKKPPVTSQGSGSAASSQRYTIPQNRKTHNGESASSQNTQRWRPKSPDSGGLSSAPKPRRQV</sequence>
<evidence type="ECO:0000259" key="12">
    <source>
        <dbReference type="PROSITE" id="PS51868"/>
    </source>
</evidence>
<evidence type="ECO:0000256" key="8">
    <source>
        <dbReference type="ARBA" id="ARBA00022989"/>
    </source>
</evidence>
<feature type="transmembrane region" description="Helical" evidence="11">
    <location>
        <begin position="158"/>
        <end position="178"/>
    </location>
</feature>
<feature type="transmembrane region" description="Helical" evidence="11">
    <location>
        <begin position="184"/>
        <end position="204"/>
    </location>
</feature>
<evidence type="ECO:0000256" key="10">
    <source>
        <dbReference type="SAM" id="MobiDB-lite"/>
    </source>
</evidence>
<keyword evidence="4" id="KW-0732">Signal</keyword>
<name>A0A3G1TIG4_9VIRU</name>
<keyword evidence="2" id="KW-0645">Protease</keyword>
<accession>A0A3G1TIG4</accession>
<dbReference type="GO" id="GO:0070008">
    <property type="term" value="F:serine-type exopeptidase activity"/>
    <property type="evidence" value="ECO:0007669"/>
    <property type="project" value="InterPro"/>
</dbReference>
<dbReference type="SUPFAM" id="SSF50494">
    <property type="entry name" value="Trypsin-like serine proteases"/>
    <property type="match status" value="1"/>
</dbReference>
<evidence type="ECO:0000256" key="7">
    <source>
        <dbReference type="ARBA" id="ARBA00022825"/>
    </source>
</evidence>
<keyword evidence="9 11" id="KW-0472">Membrane</keyword>
<evidence type="ECO:0000256" key="5">
    <source>
        <dbReference type="ARBA" id="ARBA00022758"/>
    </source>
</evidence>
<keyword evidence="5" id="KW-0688">Ribosomal frameshifting</keyword>
<dbReference type="Gene3D" id="2.40.10.10">
    <property type="entry name" value="Trypsin-like serine proteases"/>
    <property type="match status" value="2"/>
</dbReference>
<reference evidence="13" key="1">
    <citation type="journal article" date="2018" name="Plant Dis.">
        <title>Viral Metagenomic-Based Screening of Sugarcane from Florida Reveals Occurrence of Six Sugarcane-Infecting Viruses and High Prevalence of Sugarcane yellow leaf virus.</title>
        <authorList>
            <person name="Filloux D."/>
            <person name="Fernandez E."/>
            <person name="Comstock J.C."/>
            <person name="Mollov D."/>
            <person name="Roumagnac P."/>
            <person name="Rott P."/>
        </authorList>
    </citation>
    <scope>NUCLEOTIDE SEQUENCE</scope>
    <source>
        <strain evidence="13">FL84</strain>
    </source>
</reference>
<keyword evidence="3 11" id="KW-0812">Transmembrane</keyword>
<feature type="compositionally biased region" description="Basic and acidic residues" evidence="10">
    <location>
        <begin position="476"/>
        <end position="492"/>
    </location>
</feature>
<evidence type="ECO:0000256" key="1">
    <source>
        <dbReference type="ARBA" id="ARBA00004141"/>
    </source>
</evidence>
<evidence type="ECO:0000256" key="11">
    <source>
        <dbReference type="SAM" id="Phobius"/>
    </source>
</evidence>
<keyword evidence="8 11" id="KW-1133">Transmembrane helix</keyword>
<evidence type="ECO:0000256" key="6">
    <source>
        <dbReference type="ARBA" id="ARBA00022801"/>
    </source>
</evidence>
<dbReference type="InterPro" id="IPR000382">
    <property type="entry name" value="Peptidase_S39B_luteovirus"/>
</dbReference>
<protein>
    <submittedName>
        <fullName evidence="13">Multifunctional protein</fullName>
    </submittedName>
</protein>
<dbReference type="InterPro" id="IPR009003">
    <property type="entry name" value="Peptidase_S1_PA"/>
</dbReference>
<feature type="compositionally biased region" description="Low complexity" evidence="10">
    <location>
        <begin position="558"/>
        <end position="570"/>
    </location>
</feature>
<dbReference type="Pfam" id="PF02122">
    <property type="entry name" value="Peptidase_S39"/>
    <property type="match status" value="2"/>
</dbReference>
<feature type="compositionally biased region" description="Low complexity" evidence="10">
    <location>
        <begin position="596"/>
        <end position="606"/>
    </location>
</feature>
<proteinExistence type="predicted"/>
<dbReference type="PRINTS" id="PR00913">
    <property type="entry name" value="LVIRUSORF2"/>
</dbReference>
<dbReference type="GO" id="GO:0004252">
    <property type="term" value="F:serine-type endopeptidase activity"/>
    <property type="evidence" value="ECO:0007669"/>
    <property type="project" value="InterPro"/>
</dbReference>
<evidence type="ECO:0000256" key="3">
    <source>
        <dbReference type="ARBA" id="ARBA00022692"/>
    </source>
</evidence>
<keyword evidence="6" id="KW-0378">Hydrolase</keyword>
<dbReference type="EMBL" id="MH058007">
    <property type="protein sequence ID" value="AYC21687.1"/>
    <property type="molecule type" value="Genomic_RNA"/>
</dbReference>
<evidence type="ECO:0000256" key="2">
    <source>
        <dbReference type="ARBA" id="ARBA00022670"/>
    </source>
</evidence>
<dbReference type="InterPro" id="IPR043504">
    <property type="entry name" value="Peptidase_S1_PA_chymotrypsin"/>
</dbReference>
<dbReference type="GO" id="GO:0006508">
    <property type="term" value="P:proteolysis"/>
    <property type="evidence" value="ECO:0007669"/>
    <property type="project" value="UniProtKB-KW"/>
</dbReference>
<feature type="compositionally biased region" description="Polar residues" evidence="10">
    <location>
        <begin position="607"/>
        <end position="629"/>
    </location>
</feature>
<dbReference type="GO" id="GO:0075523">
    <property type="term" value="P:viral translational frameshifting"/>
    <property type="evidence" value="ECO:0007669"/>
    <property type="project" value="UniProtKB-KW"/>
</dbReference>
<dbReference type="PROSITE" id="PS51868">
    <property type="entry name" value="PEPTIDASE_S39"/>
    <property type="match status" value="1"/>
</dbReference>
<keyword evidence="7" id="KW-0720">Serine protease</keyword>
<organism evidence="13">
    <name type="scientific">Sugarcane yellow leaf virus</name>
    <dbReference type="NCBI Taxonomy" id="94290"/>
    <lineage>
        <taxon>Viruses</taxon>
        <taxon>Riboviria</taxon>
        <taxon>Orthornavirae</taxon>
        <taxon>Pisuviricota</taxon>
        <taxon>Pisoniviricetes</taxon>
        <taxon>Sobelivirales</taxon>
        <taxon>Solemoviridae</taxon>
        <taxon>Polerovirus</taxon>
        <taxon>Polerovirus SCYLV</taxon>
    </lineage>
</organism>
<dbReference type="InterPro" id="IPR018019">
    <property type="entry name" value="Luteovirus_Orf2"/>
</dbReference>
<feature type="region of interest" description="Disordered" evidence="10">
    <location>
        <begin position="466"/>
        <end position="528"/>
    </location>
</feature>
<feature type="region of interest" description="Disordered" evidence="10">
    <location>
        <begin position="556"/>
        <end position="650"/>
    </location>
</feature>
<feature type="domain" description="Peptidase S39" evidence="12">
    <location>
        <begin position="218"/>
        <end position="411"/>
    </location>
</feature>
<comment type="subcellular location">
    <subcellularLocation>
        <location evidence="1">Membrane</location>
        <topology evidence="1">Multi-pass membrane protein</topology>
    </subcellularLocation>
</comment>
<evidence type="ECO:0000313" key="13">
    <source>
        <dbReference type="EMBL" id="AYC21687.1"/>
    </source>
</evidence>
<evidence type="ECO:0000256" key="9">
    <source>
        <dbReference type="ARBA" id="ARBA00023136"/>
    </source>
</evidence>
<evidence type="ECO:0000256" key="4">
    <source>
        <dbReference type="ARBA" id="ARBA00022729"/>
    </source>
</evidence>